<feature type="coiled-coil region" evidence="2">
    <location>
        <begin position="114"/>
        <end position="185"/>
    </location>
</feature>
<dbReference type="GO" id="GO:0034272">
    <property type="term" value="C:phosphatidylinositol 3-kinase complex, class III, type II"/>
    <property type="evidence" value="ECO:0007669"/>
    <property type="project" value="TreeGrafter"/>
</dbReference>
<dbReference type="Gene3D" id="1.10.418.40">
    <property type="entry name" value="Autophagy protein 6/Beclin 1"/>
    <property type="match status" value="1"/>
</dbReference>
<feature type="domain" description="Atg6 BARA" evidence="3">
    <location>
        <begin position="231"/>
        <end position="406"/>
    </location>
</feature>
<dbReference type="EMBL" id="MG209579">
    <property type="protein sequence ID" value="AVX32557.1"/>
    <property type="molecule type" value="mRNA"/>
</dbReference>
<dbReference type="GO" id="GO:0045324">
    <property type="term" value="P:late endosome to vacuole transport"/>
    <property type="evidence" value="ECO:0007669"/>
    <property type="project" value="TreeGrafter"/>
</dbReference>
<dbReference type="GO" id="GO:0006995">
    <property type="term" value="P:cellular response to nitrogen starvation"/>
    <property type="evidence" value="ECO:0007669"/>
    <property type="project" value="TreeGrafter"/>
</dbReference>
<name>A0A2R4N9Z5_DUGJA</name>
<evidence type="ECO:0000259" key="3">
    <source>
        <dbReference type="Pfam" id="PF04111"/>
    </source>
</evidence>
<dbReference type="Pfam" id="PF04111">
    <property type="entry name" value="APG6"/>
    <property type="match status" value="1"/>
</dbReference>
<sequence length="423" mass="49007">MDGIPKDILVNCKKCSSPLILDLDLSLMKPPVDEKFCEENPDIIIIPTTQPNEPLEYQEVSSDYSHDNVDYGTIMGDASDLSRKIRVAEEIFNYISGKSTSDHPMCQDCANTVIQNQEKLLNQTKSEIESLEIYLSTLEIKPITQDNSDEYSKLEEEEQSLLAELKNLQLENDQLDREIAVENAILESKNIEYDKIVMNYNTKKQILWDLEDDIRSLNQRKKYLSFLAERLKRTNLLNVLFPIWHEDHFATINGFRVGKLPETPVEWPEINAGLGQCVLLLQNILRKMEMTLENYKLVPCGNSSYIESLKDKKKYSLFKTSGYRILADKFDYALIAYLDCLNQVIVRIENHDTNFKFPYRIFDKHKIDEPGGPGYSIKLSGNSDENWTKAMKFMLINLKWITTWMVKASFKQYCDSIREQSLS</sequence>
<comment type="similarity">
    <text evidence="1">Belongs to the beclin family.</text>
</comment>
<evidence type="ECO:0000259" key="4">
    <source>
        <dbReference type="Pfam" id="PF17675"/>
    </source>
</evidence>
<dbReference type="SMR" id="A0A2R4N9Z5"/>
<dbReference type="GO" id="GO:0000423">
    <property type="term" value="P:mitophagy"/>
    <property type="evidence" value="ECO:0007669"/>
    <property type="project" value="TreeGrafter"/>
</dbReference>
<organism evidence="5">
    <name type="scientific">Dugesia japonica</name>
    <name type="common">Planarian</name>
    <dbReference type="NCBI Taxonomy" id="6161"/>
    <lineage>
        <taxon>Eukaryota</taxon>
        <taxon>Metazoa</taxon>
        <taxon>Spiralia</taxon>
        <taxon>Lophotrochozoa</taxon>
        <taxon>Platyhelminthes</taxon>
        <taxon>Rhabditophora</taxon>
        <taxon>Seriata</taxon>
        <taxon>Tricladida</taxon>
        <taxon>Continenticola</taxon>
        <taxon>Geoplanoidea</taxon>
        <taxon>Dugesiidae</taxon>
        <taxon>Dugesia</taxon>
    </lineage>
</organism>
<protein>
    <submittedName>
        <fullName evidence="5">Atg6</fullName>
    </submittedName>
</protein>
<dbReference type="GO" id="GO:0000045">
    <property type="term" value="P:autophagosome assembly"/>
    <property type="evidence" value="ECO:0007669"/>
    <property type="project" value="TreeGrafter"/>
</dbReference>
<keyword evidence="2" id="KW-0175">Coiled coil</keyword>
<dbReference type="Pfam" id="PF17675">
    <property type="entry name" value="APG6_N"/>
    <property type="match status" value="1"/>
</dbReference>
<evidence type="ECO:0000313" key="5">
    <source>
        <dbReference type="EMBL" id="AVX32557.1"/>
    </source>
</evidence>
<dbReference type="InterPro" id="IPR041691">
    <property type="entry name" value="Atg6/beclin_CC"/>
</dbReference>
<dbReference type="GO" id="GO:0000407">
    <property type="term" value="C:phagophore assembly site"/>
    <property type="evidence" value="ECO:0007669"/>
    <property type="project" value="TreeGrafter"/>
</dbReference>
<proteinExistence type="evidence at transcript level"/>
<dbReference type="InterPro" id="IPR007243">
    <property type="entry name" value="Atg6/Beclin"/>
</dbReference>
<dbReference type="GO" id="GO:0034271">
    <property type="term" value="C:phosphatidylinositol 3-kinase complex, class III, type I"/>
    <property type="evidence" value="ECO:0007669"/>
    <property type="project" value="TreeGrafter"/>
</dbReference>
<evidence type="ECO:0000256" key="1">
    <source>
        <dbReference type="ARBA" id="ARBA00005965"/>
    </source>
</evidence>
<dbReference type="PANTHER" id="PTHR12768:SF4">
    <property type="entry name" value="BECLIN-1"/>
    <property type="match status" value="1"/>
</dbReference>
<dbReference type="InterPro" id="IPR040455">
    <property type="entry name" value="Atg6_BARA"/>
</dbReference>
<dbReference type="PANTHER" id="PTHR12768">
    <property type="entry name" value="BECLIN 1"/>
    <property type="match status" value="1"/>
</dbReference>
<evidence type="ECO:0000256" key="2">
    <source>
        <dbReference type="SAM" id="Coils"/>
    </source>
</evidence>
<dbReference type="AlphaFoldDB" id="A0A2R4N9Z5"/>
<dbReference type="InterPro" id="IPR038274">
    <property type="entry name" value="Atg6/Beclin_C_sf"/>
</dbReference>
<dbReference type="GO" id="GO:0030674">
    <property type="term" value="F:protein-macromolecule adaptor activity"/>
    <property type="evidence" value="ECO:0007669"/>
    <property type="project" value="TreeGrafter"/>
</dbReference>
<feature type="domain" description="Atg6/beclin coiled-coil" evidence="4">
    <location>
        <begin position="104"/>
        <end position="223"/>
    </location>
</feature>
<accession>A0A2R4N9Z5</accession>
<dbReference type="GO" id="GO:0043548">
    <property type="term" value="F:phosphatidylinositol 3-kinase binding"/>
    <property type="evidence" value="ECO:0007669"/>
    <property type="project" value="TreeGrafter"/>
</dbReference>
<reference evidence="5" key="1">
    <citation type="submission" date="2017-10" db="EMBL/GenBank/DDBJ databases">
        <title>Identification of a Atg6 gene in planarian Dugesia japonica.</title>
        <authorList>
            <person name="Ma K."/>
            <person name="Zhang Y."/>
            <person name="Song G."/>
            <person name="Chen G."/>
        </authorList>
    </citation>
    <scope>NUCLEOTIDE SEQUENCE</scope>
</reference>